<dbReference type="InterPro" id="IPR034016">
    <property type="entry name" value="M1_APN-typ"/>
</dbReference>
<feature type="binding site" evidence="20">
    <location>
        <position position="392"/>
    </location>
    <ligand>
        <name>Zn(2+)</name>
        <dbReference type="ChEBI" id="CHEBI:29105"/>
        <note>catalytic</note>
    </ligand>
</feature>
<dbReference type="InterPro" id="IPR045357">
    <property type="entry name" value="Aminopeptidase_N-like_N"/>
</dbReference>
<protein>
    <recommendedName>
        <fullName evidence="22">Aminopeptidase</fullName>
        <ecNumber evidence="22">3.4.11.-</ecNumber>
    </recommendedName>
</protein>
<feature type="compositionally biased region" description="Low complexity" evidence="23">
    <location>
        <begin position="64"/>
        <end position="76"/>
    </location>
</feature>
<dbReference type="Proteomes" id="UP000005408">
    <property type="component" value="Unassembled WGS sequence"/>
</dbReference>
<feature type="transmembrane region" description="Helical" evidence="22">
    <location>
        <begin position="20"/>
        <end position="40"/>
    </location>
</feature>
<feature type="domain" description="Aminopeptidase N-like N-terminal" evidence="26">
    <location>
        <begin position="95"/>
        <end position="285"/>
    </location>
</feature>
<dbReference type="FunFam" id="2.60.40.1730:FF:000012">
    <property type="entry name" value="Aminopeptidase N"/>
    <property type="match status" value="1"/>
</dbReference>
<evidence type="ECO:0000256" key="19">
    <source>
        <dbReference type="PIRSR" id="PIRSR634016-1"/>
    </source>
</evidence>
<feature type="active site" description="Proton acceptor" evidence="19">
    <location>
        <position position="393"/>
    </location>
</feature>
<evidence type="ECO:0000256" key="18">
    <source>
        <dbReference type="ARBA" id="ARBA00023180"/>
    </source>
</evidence>
<evidence type="ECO:0000259" key="26">
    <source>
        <dbReference type="Pfam" id="PF17900"/>
    </source>
</evidence>
<keyword evidence="18" id="KW-0325">Glycoprotein</keyword>
<keyword evidence="9 20" id="KW-0479">Metal-binding</keyword>
<dbReference type="EC" id="3.4.11.-" evidence="22"/>
<proteinExistence type="inferred from homology"/>
<dbReference type="Pfam" id="PF17900">
    <property type="entry name" value="Peptidase_M1_N"/>
    <property type="match status" value="1"/>
</dbReference>
<dbReference type="EnsemblMetazoa" id="G2251.1">
    <property type="protein sequence ID" value="G2251.1:cds"/>
    <property type="gene ID" value="G2251"/>
</dbReference>
<dbReference type="OrthoDB" id="510539at2759"/>
<dbReference type="GO" id="GO:0008270">
    <property type="term" value="F:zinc ion binding"/>
    <property type="evidence" value="ECO:0007669"/>
    <property type="project" value="UniProtKB-UniRule"/>
</dbReference>
<reference evidence="27" key="1">
    <citation type="submission" date="2022-08" db="UniProtKB">
        <authorList>
            <consortium name="EnsemblMetazoa"/>
        </authorList>
    </citation>
    <scope>IDENTIFICATION</scope>
    <source>
        <strain evidence="27">05x7-T-G4-1.051#20</strain>
    </source>
</reference>
<dbReference type="InterPro" id="IPR042097">
    <property type="entry name" value="Aminopeptidase_N-like_N_sf"/>
</dbReference>
<keyword evidence="13" id="KW-0735">Signal-anchor</keyword>
<dbReference type="GO" id="GO:0005886">
    <property type="term" value="C:plasma membrane"/>
    <property type="evidence" value="ECO:0007669"/>
    <property type="project" value="UniProtKB-SubCell"/>
</dbReference>
<evidence type="ECO:0000256" key="14">
    <source>
        <dbReference type="ARBA" id="ARBA00022989"/>
    </source>
</evidence>
<dbReference type="CDD" id="cd09601">
    <property type="entry name" value="M1_APN-Q_like"/>
    <property type="match status" value="1"/>
</dbReference>
<feature type="binding site" evidence="20">
    <location>
        <position position="396"/>
    </location>
    <ligand>
        <name>Zn(2+)</name>
        <dbReference type="ChEBI" id="CHEBI:29105"/>
        <note>catalytic</note>
    </ligand>
</feature>
<dbReference type="SUPFAM" id="SSF63737">
    <property type="entry name" value="Leukotriene A4 hydrolase N-terminal domain"/>
    <property type="match status" value="1"/>
</dbReference>
<comment type="subunit">
    <text evidence="4">Homodimer; disulfide-linked.</text>
</comment>
<feature type="region of interest" description="Disordered" evidence="23">
    <location>
        <begin position="49"/>
        <end position="82"/>
    </location>
</feature>
<evidence type="ECO:0000259" key="24">
    <source>
        <dbReference type="Pfam" id="PF01433"/>
    </source>
</evidence>
<evidence type="ECO:0000259" key="25">
    <source>
        <dbReference type="Pfam" id="PF11838"/>
    </source>
</evidence>
<dbReference type="OMA" id="WNVWSQF"/>
<feature type="binding site" evidence="20">
    <location>
        <position position="415"/>
    </location>
    <ligand>
        <name>Zn(2+)</name>
        <dbReference type="ChEBI" id="CHEBI:29105"/>
        <note>catalytic</note>
    </ligand>
</feature>
<dbReference type="GO" id="GO:0042277">
    <property type="term" value="F:peptide binding"/>
    <property type="evidence" value="ECO:0007669"/>
    <property type="project" value="TreeGrafter"/>
</dbReference>
<feature type="site" description="Transition state stabilizer" evidence="21">
    <location>
        <position position="478"/>
    </location>
</feature>
<feature type="domain" description="ERAP1-like C-terminal" evidence="25">
    <location>
        <begin position="625"/>
        <end position="946"/>
    </location>
</feature>
<dbReference type="FunFam" id="1.25.50.20:FF:000001">
    <property type="entry name" value="Aminopeptidase"/>
    <property type="match status" value="1"/>
</dbReference>
<keyword evidence="15 22" id="KW-0482">Metalloprotease</keyword>
<keyword evidence="8 22" id="KW-0812">Transmembrane</keyword>
<feature type="domain" description="Peptidase M1 membrane alanine aminopeptidase" evidence="24">
    <location>
        <begin position="320"/>
        <end position="539"/>
    </location>
</feature>
<dbReference type="FunFam" id="1.10.390.10:FF:000016">
    <property type="entry name" value="Glutamyl aminopeptidase"/>
    <property type="match status" value="1"/>
</dbReference>
<dbReference type="AlphaFoldDB" id="A0A8W8K940"/>
<comment type="similarity">
    <text evidence="3 22">Belongs to the peptidase M1 family.</text>
</comment>
<accession>A0A8W8K940</accession>
<dbReference type="InterPro" id="IPR024571">
    <property type="entry name" value="ERAP1-like_C_dom"/>
</dbReference>
<dbReference type="PANTHER" id="PTHR11533:SF276">
    <property type="entry name" value="GLUTAMYL AMINOPEPTIDASE"/>
    <property type="match status" value="1"/>
</dbReference>
<dbReference type="Gene3D" id="1.10.390.10">
    <property type="entry name" value="Neutral Protease Domain 2"/>
    <property type="match status" value="1"/>
</dbReference>
<keyword evidence="14 22" id="KW-1133">Transmembrane helix</keyword>
<sequence>MQRLDMDSGVKKGTNKRLVYFLVFLVIVVPVVVGILVWQLTDKTCENKLPSVNGDNDANTGNKQTTTSAPTQTTTPGFSETEPWKNLRLPRYVMPIHYNITLFPDIYNGNAWFYGNESVEIAIYKDTKYILIHQHFLNITKTSLRRKNDNSDIAIKKPFYYELNQFWVIETQDMLLDGSTVILDLTFDGSLSRAIVGFYKSKYVNSLTNETRYLATSKFEPVDARRAFPCFDEPNIKANFTIHLVHQDGYTALSNMPEESIDDWEHNNTLKITNFQESVKMSTYLVCFIVCDFKYLENTTKFGTKVRTFATPDRYNQTKFSLEVAIKSMELYQDLFNVSYPLPKQDMIAIPDFVSGAMEHWGLITYRETNMLYNAQQASPANQQRVAVVVAHEISHQWFGNIVTMDWWDDLWLNEGFASFMEYLGANVTKPSWEMLEQFVTEDVQPVMVVDSVTSSHPIVVNVNNPNQINEVFDSISYSKGSAIIGMLEAVMGQDKFFEGVGNYLKAFKWGNAKTDDLWNELNKVNTGGFGVKDMMDTWTRQMGLPYINISLKTEGAKTVVTATQTRFLANKDTVFDPEESPFRYKWYVYLDYLLSDGQSGQSWINKTQNEVVFDVSSTFETSGWIKFNRFQKGFYRVNYPQNIWSRFSTDLQADNTILNTVDKAGLIDDSFNLARAGYIEYSIPLNLIKFLDKELNHLPWESAYNGIGYITDMLQTGASFSLFRNFILEKARPVLAQIGWEDMGDTENHLRKLMRVNLISLACGMGDQDCLNNATDRFRKWLDKGESVTPNIRSIVYKYGMMSGGTPEDWDKMWNKYKVETIPQEQIKLLYGMANTKTMWLLVRYLEYAKQEDMVRSQDFFTVVQYISQNSVGNKLAWDWIRSNWDYLVNRFTTYSRSLGRLVPNVISDFNSEFELQQVQDFFNKYPDAGAGARGRQNALEDIKANIQWKKNNEKKITDWLCQNTGATC</sequence>
<evidence type="ECO:0000256" key="3">
    <source>
        <dbReference type="ARBA" id="ARBA00010136"/>
    </source>
</evidence>
<keyword evidence="12" id="KW-0106">Calcium</keyword>
<dbReference type="GO" id="GO:0070006">
    <property type="term" value="F:metalloaminopeptidase activity"/>
    <property type="evidence" value="ECO:0007669"/>
    <property type="project" value="TreeGrafter"/>
</dbReference>
<evidence type="ECO:0000256" key="4">
    <source>
        <dbReference type="ARBA" id="ARBA00011748"/>
    </source>
</evidence>
<keyword evidence="10 22" id="KW-0378">Hydrolase</keyword>
<dbReference type="GO" id="GO:0043171">
    <property type="term" value="P:peptide catabolic process"/>
    <property type="evidence" value="ECO:0007669"/>
    <property type="project" value="TreeGrafter"/>
</dbReference>
<dbReference type="Gene3D" id="1.25.50.20">
    <property type="match status" value="1"/>
</dbReference>
<dbReference type="Pfam" id="PF11838">
    <property type="entry name" value="ERAP1_C"/>
    <property type="match status" value="1"/>
</dbReference>
<dbReference type="GO" id="GO:0004230">
    <property type="term" value="F:glutamyl aminopeptidase activity"/>
    <property type="evidence" value="ECO:0007669"/>
    <property type="project" value="UniProtKB-EC"/>
</dbReference>
<dbReference type="Pfam" id="PF01433">
    <property type="entry name" value="Peptidase_M1"/>
    <property type="match status" value="1"/>
</dbReference>
<dbReference type="Gene3D" id="2.60.40.1730">
    <property type="entry name" value="tricorn interacting facor f3 domain"/>
    <property type="match status" value="1"/>
</dbReference>
<evidence type="ECO:0000256" key="20">
    <source>
        <dbReference type="PIRSR" id="PIRSR634016-3"/>
    </source>
</evidence>
<dbReference type="PANTHER" id="PTHR11533">
    <property type="entry name" value="PROTEASE M1 ZINC METALLOPROTEASE"/>
    <property type="match status" value="1"/>
</dbReference>
<comment type="subcellular location">
    <subcellularLocation>
        <location evidence="2">Cell membrane</location>
        <topology evidence="2">Single-pass type II membrane protein</topology>
    </subcellularLocation>
</comment>
<evidence type="ECO:0000256" key="13">
    <source>
        <dbReference type="ARBA" id="ARBA00022968"/>
    </source>
</evidence>
<evidence type="ECO:0000256" key="6">
    <source>
        <dbReference type="ARBA" id="ARBA00022475"/>
    </source>
</evidence>
<name>A0A8W8K940_MAGGI</name>
<keyword evidence="11 20" id="KW-0862">Zinc</keyword>
<dbReference type="InterPro" id="IPR027268">
    <property type="entry name" value="Peptidase_M4/M1_CTD_sf"/>
</dbReference>
<keyword evidence="7 22" id="KW-0645">Protease</keyword>
<comment type="catalytic activity">
    <reaction evidence="1">
        <text>Release of N-terminal glutamate (and to a lesser extent aspartate) from a peptide.</text>
        <dbReference type="EC" id="3.4.11.7"/>
    </reaction>
</comment>
<keyword evidence="17" id="KW-1015">Disulfide bond</keyword>
<organism evidence="27 28">
    <name type="scientific">Magallana gigas</name>
    <name type="common">Pacific oyster</name>
    <name type="synonym">Crassostrea gigas</name>
    <dbReference type="NCBI Taxonomy" id="29159"/>
    <lineage>
        <taxon>Eukaryota</taxon>
        <taxon>Metazoa</taxon>
        <taxon>Spiralia</taxon>
        <taxon>Lophotrochozoa</taxon>
        <taxon>Mollusca</taxon>
        <taxon>Bivalvia</taxon>
        <taxon>Autobranchia</taxon>
        <taxon>Pteriomorphia</taxon>
        <taxon>Ostreida</taxon>
        <taxon>Ostreoidea</taxon>
        <taxon>Ostreidae</taxon>
        <taxon>Magallana</taxon>
    </lineage>
</organism>
<dbReference type="InterPro" id="IPR050344">
    <property type="entry name" value="Peptidase_M1_aminopeptidases"/>
</dbReference>
<dbReference type="GO" id="GO:0005615">
    <property type="term" value="C:extracellular space"/>
    <property type="evidence" value="ECO:0007669"/>
    <property type="project" value="TreeGrafter"/>
</dbReference>
<comment type="cofactor">
    <cofactor evidence="20 22">
        <name>Zn(2+)</name>
        <dbReference type="ChEBI" id="CHEBI:29105"/>
    </cofactor>
    <text evidence="20 22">Binds 1 zinc ion per subunit.</text>
</comment>
<evidence type="ECO:0000313" key="28">
    <source>
        <dbReference type="Proteomes" id="UP000005408"/>
    </source>
</evidence>
<dbReference type="Gene3D" id="2.60.40.1910">
    <property type="match status" value="1"/>
</dbReference>
<dbReference type="PRINTS" id="PR00756">
    <property type="entry name" value="ALADIPTASE"/>
</dbReference>
<evidence type="ECO:0000256" key="23">
    <source>
        <dbReference type="SAM" id="MobiDB-lite"/>
    </source>
</evidence>
<evidence type="ECO:0000256" key="16">
    <source>
        <dbReference type="ARBA" id="ARBA00023136"/>
    </source>
</evidence>
<dbReference type="InterPro" id="IPR014782">
    <property type="entry name" value="Peptidase_M1_dom"/>
</dbReference>
<evidence type="ECO:0000256" key="9">
    <source>
        <dbReference type="ARBA" id="ARBA00022723"/>
    </source>
</evidence>
<evidence type="ECO:0000256" key="11">
    <source>
        <dbReference type="ARBA" id="ARBA00022833"/>
    </source>
</evidence>
<evidence type="ECO:0000313" key="27">
    <source>
        <dbReference type="EnsemblMetazoa" id="G2251.1:cds"/>
    </source>
</evidence>
<evidence type="ECO:0000256" key="15">
    <source>
        <dbReference type="ARBA" id="ARBA00023049"/>
    </source>
</evidence>
<keyword evidence="6" id="KW-1003">Cell membrane</keyword>
<dbReference type="SUPFAM" id="SSF55486">
    <property type="entry name" value="Metalloproteases ('zincins'), catalytic domain"/>
    <property type="match status" value="1"/>
</dbReference>
<keyword evidence="5 22" id="KW-0031">Aminopeptidase</keyword>
<evidence type="ECO:0000256" key="12">
    <source>
        <dbReference type="ARBA" id="ARBA00022837"/>
    </source>
</evidence>
<evidence type="ECO:0000256" key="22">
    <source>
        <dbReference type="RuleBase" id="RU364040"/>
    </source>
</evidence>
<evidence type="ECO:0000256" key="8">
    <source>
        <dbReference type="ARBA" id="ARBA00022692"/>
    </source>
</evidence>
<dbReference type="GO" id="GO:0005737">
    <property type="term" value="C:cytoplasm"/>
    <property type="evidence" value="ECO:0007669"/>
    <property type="project" value="TreeGrafter"/>
</dbReference>
<dbReference type="GO" id="GO:0006508">
    <property type="term" value="P:proteolysis"/>
    <property type="evidence" value="ECO:0007669"/>
    <property type="project" value="UniProtKB-KW"/>
</dbReference>
<evidence type="ECO:0000256" key="21">
    <source>
        <dbReference type="PIRSR" id="PIRSR634016-4"/>
    </source>
</evidence>
<evidence type="ECO:0000256" key="5">
    <source>
        <dbReference type="ARBA" id="ARBA00022438"/>
    </source>
</evidence>
<evidence type="ECO:0000256" key="2">
    <source>
        <dbReference type="ARBA" id="ARBA00004401"/>
    </source>
</evidence>
<evidence type="ECO:0000256" key="1">
    <source>
        <dbReference type="ARBA" id="ARBA00001703"/>
    </source>
</evidence>
<evidence type="ECO:0000256" key="17">
    <source>
        <dbReference type="ARBA" id="ARBA00023157"/>
    </source>
</evidence>
<evidence type="ECO:0000256" key="7">
    <source>
        <dbReference type="ARBA" id="ARBA00022670"/>
    </source>
</evidence>
<keyword evidence="28" id="KW-1185">Reference proteome</keyword>
<evidence type="ECO:0000256" key="10">
    <source>
        <dbReference type="ARBA" id="ARBA00022801"/>
    </source>
</evidence>
<dbReference type="InterPro" id="IPR001930">
    <property type="entry name" value="Peptidase_M1"/>
</dbReference>
<keyword evidence="16 22" id="KW-0472">Membrane</keyword>
<feature type="compositionally biased region" description="Polar residues" evidence="23">
    <location>
        <begin position="53"/>
        <end position="63"/>
    </location>
</feature>